<dbReference type="Pfam" id="PF12171">
    <property type="entry name" value="zf-C2H2_jaz"/>
    <property type="match status" value="1"/>
</dbReference>
<dbReference type="AlphaFoldDB" id="A0AAR2L1X9"/>
<dbReference type="Gene3D" id="1.25.40.10">
    <property type="entry name" value="Tetratricopeptide repeat domain"/>
    <property type="match status" value="1"/>
</dbReference>
<feature type="domain" description="C3H1-type" evidence="5">
    <location>
        <begin position="631"/>
        <end position="652"/>
    </location>
</feature>
<feature type="zinc finger region" description="C3H1-type" evidence="4">
    <location>
        <begin position="502"/>
        <end position="530"/>
    </location>
</feature>
<reference evidence="6 7" key="1">
    <citation type="submission" date="2020-10" db="EMBL/GenBank/DDBJ databases">
        <title>Pygocentrus nattereri (red-bellied piranha) genome, fPygNat1, primary haplotype.</title>
        <authorList>
            <person name="Myers G."/>
            <person name="Meyer A."/>
            <person name="Karagic N."/>
            <person name="Pippel M."/>
            <person name="Winkler S."/>
            <person name="Tracey A."/>
            <person name="Wood J."/>
            <person name="Formenti G."/>
            <person name="Howe K."/>
            <person name="Fedrigo O."/>
            <person name="Jarvis E.D."/>
        </authorList>
    </citation>
    <scope>NUCLEOTIDE SEQUENCE [LARGE SCALE GENOMIC DNA]</scope>
</reference>
<evidence type="ECO:0000256" key="1">
    <source>
        <dbReference type="ARBA" id="ARBA00022723"/>
    </source>
</evidence>
<dbReference type="InterPro" id="IPR039691">
    <property type="entry name" value="ZC3H7A/B"/>
</dbReference>
<keyword evidence="1 4" id="KW-0479">Metal-binding</keyword>
<dbReference type="InterPro" id="IPR036855">
    <property type="entry name" value="Znf_CCCH_sf"/>
</dbReference>
<dbReference type="Ensembl" id="ENSPNAT00000082264.1">
    <property type="protein sequence ID" value="ENSPNAP00000070525.1"/>
    <property type="gene ID" value="ENSPNAG00000013903.2"/>
</dbReference>
<dbReference type="InterPro" id="IPR011990">
    <property type="entry name" value="TPR-like_helical_dom_sf"/>
</dbReference>
<dbReference type="SMART" id="SM00028">
    <property type="entry name" value="TPR"/>
    <property type="match status" value="2"/>
</dbReference>
<protein>
    <recommendedName>
        <fullName evidence="5">C3H1-type domain-containing protein</fullName>
    </recommendedName>
</protein>
<evidence type="ECO:0000256" key="4">
    <source>
        <dbReference type="PROSITE-ProRule" id="PRU00723"/>
    </source>
</evidence>
<dbReference type="GeneTree" id="ENSGT00390000018542"/>
<dbReference type="Gene3D" id="3.30.160.60">
    <property type="entry name" value="Classic Zinc Finger"/>
    <property type="match status" value="1"/>
</dbReference>
<proteinExistence type="predicted"/>
<dbReference type="PANTHER" id="PTHR14928">
    <property type="entry name" value="MICRO-RNA BINDING ZINC FINGER CCCH DOMAIN-CONTAINING PROTEIN 7"/>
    <property type="match status" value="1"/>
</dbReference>
<dbReference type="InterPro" id="IPR036236">
    <property type="entry name" value="Znf_C2H2_sf"/>
</dbReference>
<reference evidence="6" key="3">
    <citation type="submission" date="2025-09" db="UniProtKB">
        <authorList>
            <consortium name="Ensembl"/>
        </authorList>
    </citation>
    <scope>IDENTIFICATION</scope>
</reference>
<dbReference type="GO" id="GO:0008270">
    <property type="term" value="F:zinc ion binding"/>
    <property type="evidence" value="ECO:0007669"/>
    <property type="project" value="UniProtKB-KW"/>
</dbReference>
<dbReference type="InterPro" id="IPR022755">
    <property type="entry name" value="Znf_C2H2_jaz"/>
</dbReference>
<dbReference type="SUPFAM" id="SSF48452">
    <property type="entry name" value="TPR-like"/>
    <property type="match status" value="1"/>
</dbReference>
<dbReference type="GO" id="GO:0035198">
    <property type="term" value="F:miRNA binding"/>
    <property type="evidence" value="ECO:0007669"/>
    <property type="project" value="InterPro"/>
</dbReference>
<evidence type="ECO:0000256" key="3">
    <source>
        <dbReference type="ARBA" id="ARBA00022833"/>
    </source>
</evidence>
<dbReference type="PROSITE" id="PS50103">
    <property type="entry name" value="ZF_C3H1"/>
    <property type="match status" value="2"/>
</dbReference>
<keyword evidence="7" id="KW-1185">Reference proteome</keyword>
<dbReference type="SUPFAM" id="SSF90229">
    <property type="entry name" value="CCCH zinc finger"/>
    <property type="match status" value="1"/>
</dbReference>
<sequence>PTFQGFMMQLVCNLLDEGNAAFCEGEWTLARGHFSEGISVARYAQAEGLKVPVALLESLYVNRAAALHNMGEFELGVRDCDNALSVSKDSGRALYRKAVCLKELGKYKEAYECSTTCLLTSPQVNTFINIYFIYIYFFLHLNMCTLFEFVPVLFQQNGRVASTLSQLSKNPLEHTHDFTQACSACFTRIGPGVLDCEYKVDLGHFCKKDILLCRRKGANPWRRVRPRPTRNNFLGSYVLCKEVLEHQDCKYGEACTFAYCQEEIDVWTQERRGLLTRELLFNPLSTNQRQALSVLRLLNSHKGMFMFLCEECFDYKPRIISKRYKESPSLCSNGVSHHQFDKNKCLVHVVKNSSICYNKIRPLSYHCQFDVCPRRHSCPLENSCSLAHSVIELECWILQKDRGTHIHVYSLKLSHTSVQSSGMVAVGTGNVLAVKDLRLMMKFVCSQCWKDGLMSEPDKTQKYCSSKARHSWTKERKVLLVKSQDREKWVSIRPLPFAKTYPQQYDICVHVLKQKKCHYIGNCSFAHSHEERELWTYMKNTGCEIKHIYTHLFSGTPLSQSVEEKQITMPTDFAEPIDGFHCRLCGKHSNSERQWQQHISSERHKDRVLSGAGEEENLTWIHRFPGHCFALCPRLQTGCDEGVSCDFAHSDEELQEWRDRRDFLRRRLDKARADMLIAPTDNDFGKYNFLLQD</sequence>
<feature type="zinc finger region" description="C3H1-type" evidence="4">
    <location>
        <begin position="631"/>
        <end position="652"/>
    </location>
</feature>
<dbReference type="GO" id="GO:0035196">
    <property type="term" value="P:miRNA processing"/>
    <property type="evidence" value="ECO:0007669"/>
    <property type="project" value="TreeGrafter"/>
</dbReference>
<evidence type="ECO:0000256" key="2">
    <source>
        <dbReference type="ARBA" id="ARBA00022771"/>
    </source>
</evidence>
<dbReference type="PANTHER" id="PTHR14928:SF6">
    <property type="entry name" value="ZINC FINGER CCCH DOMAIN-CONTAINING PROTEIN 7B"/>
    <property type="match status" value="1"/>
</dbReference>
<feature type="domain" description="C3H1-type" evidence="5">
    <location>
        <begin position="502"/>
        <end position="530"/>
    </location>
</feature>
<evidence type="ECO:0000313" key="6">
    <source>
        <dbReference type="Ensembl" id="ENSPNAP00000070525.1"/>
    </source>
</evidence>
<organism evidence="6 7">
    <name type="scientific">Pygocentrus nattereri</name>
    <name type="common">Red-bellied piranha</name>
    <dbReference type="NCBI Taxonomy" id="42514"/>
    <lineage>
        <taxon>Eukaryota</taxon>
        <taxon>Metazoa</taxon>
        <taxon>Chordata</taxon>
        <taxon>Craniata</taxon>
        <taxon>Vertebrata</taxon>
        <taxon>Euteleostomi</taxon>
        <taxon>Actinopterygii</taxon>
        <taxon>Neopterygii</taxon>
        <taxon>Teleostei</taxon>
        <taxon>Ostariophysi</taxon>
        <taxon>Characiformes</taxon>
        <taxon>Characoidei</taxon>
        <taxon>Pygocentrus</taxon>
    </lineage>
</organism>
<evidence type="ECO:0000259" key="5">
    <source>
        <dbReference type="PROSITE" id="PS50103"/>
    </source>
</evidence>
<dbReference type="SUPFAM" id="SSF57667">
    <property type="entry name" value="beta-beta-alpha zinc fingers"/>
    <property type="match status" value="1"/>
</dbReference>
<name>A0AAR2L1X9_PYGNA</name>
<reference evidence="6" key="2">
    <citation type="submission" date="2025-08" db="UniProtKB">
        <authorList>
            <consortium name="Ensembl"/>
        </authorList>
    </citation>
    <scope>IDENTIFICATION</scope>
</reference>
<dbReference type="InterPro" id="IPR019734">
    <property type="entry name" value="TPR_rpt"/>
</dbReference>
<evidence type="ECO:0000313" key="7">
    <source>
        <dbReference type="Proteomes" id="UP001501920"/>
    </source>
</evidence>
<keyword evidence="3 4" id="KW-0862">Zinc</keyword>
<dbReference type="Proteomes" id="UP001501920">
    <property type="component" value="Chromosome 1"/>
</dbReference>
<accession>A0AAR2L1X9</accession>
<keyword evidence="2 4" id="KW-0863">Zinc-finger</keyword>
<dbReference type="InterPro" id="IPR000571">
    <property type="entry name" value="Znf_CCCH"/>
</dbReference>